<dbReference type="OrthoDB" id="10596267at2759"/>
<reference evidence="4" key="1">
    <citation type="submission" date="2016-06" db="UniProtKB">
        <authorList>
            <consortium name="WormBaseParasite"/>
        </authorList>
    </citation>
    <scope>IDENTIFICATION</scope>
</reference>
<dbReference type="WBParaSite" id="ECPE_0000493401-mRNA-1">
    <property type="protein sequence ID" value="ECPE_0000493401-mRNA-1"/>
    <property type="gene ID" value="ECPE_0000493401"/>
</dbReference>
<feature type="region of interest" description="Disordered" evidence="1">
    <location>
        <begin position="574"/>
        <end position="594"/>
    </location>
</feature>
<keyword evidence="3" id="KW-1185">Reference proteome</keyword>
<dbReference type="EMBL" id="UZAN01041763">
    <property type="protein sequence ID" value="VDP74027.1"/>
    <property type="molecule type" value="Genomic_DNA"/>
</dbReference>
<sequence>MYPLDIGHSMRLWSVSRDTLYDMADYLVSADCWQLRSGDDADVDHLVPLSHYLSFAFTRFQLHFNRVSVQLALLRDKYTSSNRTSRSLHYSPLAVLSNAYGFSWTLHYPELWSSHPEYAILSSSELRLKTEHPAQFSVNPESFAHLWCLLASIVHHTTRLHSALKSTGRGYRSPGKMFWSDDLYREKYCSIRFDQTADPDSRFIRAEFSGPIQCRVLAGHSTRIFQLAIERDLHVYLFHSHNHTAVPIIERLSASSATKPVFVLDDDSTGPKPSRGNQPILSVSCQLPGDSSSACVSTLLSANIGDLHLVATPELVSWFNWVIATPTNAMTEAVPDATFIPVRLKRMTDNDLFRNVTGNTPIQPRALQPSLVNHPGPPGHAVRTESLESGSHRIIFEPKPDSQSIPNVGTSTSSSVWNILERFFSGKHRIFEQTDVQLSLLPWTFTVFTESLPPVRLGDHSWTSSDPCINAVSLCSSYRLSDGSHSPVQLRLPRLTLDNTSTVGFLGTHFIPELGAARQSYLKCCSLWTLGKPPEVGVPVVTNDAQKNSALTTNIVPVDSGCFPPSFRPQPIGAGPSSSTLSHSRPPGSVQSSGSASLFLLPHHLDRKRIFLSPQPVVMSSSSTVSLWFQCHLPSLLGQLLIDARNQTQLAWCMRDFLFTVDIRPSQIKCDLSVGMIAADVRQLGK</sequence>
<evidence type="ECO:0000256" key="1">
    <source>
        <dbReference type="SAM" id="MobiDB-lite"/>
    </source>
</evidence>
<reference evidence="2 3" key="2">
    <citation type="submission" date="2018-11" db="EMBL/GenBank/DDBJ databases">
        <authorList>
            <consortium name="Pathogen Informatics"/>
        </authorList>
    </citation>
    <scope>NUCLEOTIDE SEQUENCE [LARGE SCALE GENOMIC DNA]</scope>
    <source>
        <strain evidence="2 3">Egypt</strain>
    </source>
</reference>
<protein>
    <submittedName>
        <fullName evidence="4">FSA_C domain-containing protein</fullName>
    </submittedName>
</protein>
<dbReference type="Proteomes" id="UP000272942">
    <property type="component" value="Unassembled WGS sequence"/>
</dbReference>
<gene>
    <name evidence="2" type="ORF">ECPE_LOCUS4922</name>
</gene>
<accession>A0A183AD87</accession>
<evidence type="ECO:0000313" key="4">
    <source>
        <dbReference type="WBParaSite" id="ECPE_0000493401-mRNA-1"/>
    </source>
</evidence>
<proteinExistence type="predicted"/>
<dbReference type="AlphaFoldDB" id="A0A183AD87"/>
<name>A0A183AD87_9TREM</name>
<feature type="compositionally biased region" description="Polar residues" evidence="1">
    <location>
        <begin position="576"/>
        <end position="594"/>
    </location>
</feature>
<evidence type="ECO:0000313" key="2">
    <source>
        <dbReference type="EMBL" id="VDP74027.1"/>
    </source>
</evidence>
<organism evidence="4">
    <name type="scientific">Echinostoma caproni</name>
    <dbReference type="NCBI Taxonomy" id="27848"/>
    <lineage>
        <taxon>Eukaryota</taxon>
        <taxon>Metazoa</taxon>
        <taxon>Spiralia</taxon>
        <taxon>Lophotrochozoa</taxon>
        <taxon>Platyhelminthes</taxon>
        <taxon>Trematoda</taxon>
        <taxon>Digenea</taxon>
        <taxon>Plagiorchiida</taxon>
        <taxon>Echinostomata</taxon>
        <taxon>Echinostomatoidea</taxon>
        <taxon>Echinostomatidae</taxon>
        <taxon>Echinostoma</taxon>
    </lineage>
</organism>
<evidence type="ECO:0000313" key="3">
    <source>
        <dbReference type="Proteomes" id="UP000272942"/>
    </source>
</evidence>